<dbReference type="Pfam" id="PF00001">
    <property type="entry name" value="7tm_1"/>
    <property type="match status" value="1"/>
</dbReference>
<gene>
    <name evidence="11" type="ORF">JXQ802_LOCUS8440</name>
    <name evidence="10" type="ORF">PYM288_LOCUS1493</name>
</gene>
<keyword evidence="5 8" id="KW-0472">Membrane</keyword>
<dbReference type="Proteomes" id="UP000663854">
    <property type="component" value="Unassembled WGS sequence"/>
</dbReference>
<evidence type="ECO:0000313" key="10">
    <source>
        <dbReference type="EMBL" id="CAF0740033.1"/>
    </source>
</evidence>
<dbReference type="PANTHER" id="PTHR24240">
    <property type="entry name" value="OPSIN"/>
    <property type="match status" value="1"/>
</dbReference>
<evidence type="ECO:0000256" key="4">
    <source>
        <dbReference type="ARBA" id="ARBA00023040"/>
    </source>
</evidence>
<keyword evidence="13" id="KW-1185">Reference proteome</keyword>
<keyword evidence="2 8" id="KW-0812">Transmembrane</keyword>
<dbReference type="EMBL" id="CAJNOL010000149">
    <property type="protein sequence ID" value="CAF0886711.1"/>
    <property type="molecule type" value="Genomic_DNA"/>
</dbReference>
<dbReference type="GO" id="GO:0016020">
    <property type="term" value="C:membrane"/>
    <property type="evidence" value="ECO:0007669"/>
    <property type="project" value="UniProtKB-SubCell"/>
</dbReference>
<feature type="domain" description="G-protein coupled receptors family 1 profile" evidence="9">
    <location>
        <begin position="37"/>
        <end position="334"/>
    </location>
</feature>
<dbReference type="InterPro" id="IPR050125">
    <property type="entry name" value="GPCR_opsins"/>
</dbReference>
<dbReference type="InterPro" id="IPR000276">
    <property type="entry name" value="GPCR_Rhodpsn"/>
</dbReference>
<comment type="caution">
    <text evidence="10">The sequence shown here is derived from an EMBL/GenBank/DDBJ whole genome shotgun (WGS) entry which is preliminary data.</text>
</comment>
<protein>
    <recommendedName>
        <fullName evidence="9">G-protein coupled receptors family 1 profile domain-containing protein</fullName>
    </recommendedName>
</protein>
<organism evidence="10 12">
    <name type="scientific">Rotaria sordida</name>
    <dbReference type="NCBI Taxonomy" id="392033"/>
    <lineage>
        <taxon>Eukaryota</taxon>
        <taxon>Metazoa</taxon>
        <taxon>Spiralia</taxon>
        <taxon>Gnathifera</taxon>
        <taxon>Rotifera</taxon>
        <taxon>Eurotatoria</taxon>
        <taxon>Bdelloidea</taxon>
        <taxon>Philodinida</taxon>
        <taxon>Philodinidae</taxon>
        <taxon>Rotaria</taxon>
    </lineage>
</organism>
<dbReference type="InterPro" id="IPR017452">
    <property type="entry name" value="GPCR_Rhodpsn_7TM"/>
</dbReference>
<dbReference type="SMART" id="SM01381">
    <property type="entry name" value="7TM_GPCR_Srsx"/>
    <property type="match status" value="1"/>
</dbReference>
<evidence type="ECO:0000256" key="7">
    <source>
        <dbReference type="ARBA" id="ARBA00023224"/>
    </source>
</evidence>
<accession>A0A813NSV4</accession>
<reference evidence="10" key="1">
    <citation type="submission" date="2021-02" db="EMBL/GenBank/DDBJ databases">
        <authorList>
            <person name="Nowell W R."/>
        </authorList>
    </citation>
    <scope>NUCLEOTIDE SEQUENCE</scope>
</reference>
<evidence type="ECO:0000313" key="13">
    <source>
        <dbReference type="Proteomes" id="UP000663870"/>
    </source>
</evidence>
<feature type="transmembrane region" description="Helical" evidence="8">
    <location>
        <begin position="20"/>
        <end position="46"/>
    </location>
</feature>
<keyword evidence="4" id="KW-0297">G-protein coupled receptor</keyword>
<dbReference type="PROSITE" id="PS50262">
    <property type="entry name" value="G_PROTEIN_RECEP_F1_2"/>
    <property type="match status" value="1"/>
</dbReference>
<evidence type="ECO:0000256" key="1">
    <source>
        <dbReference type="ARBA" id="ARBA00004141"/>
    </source>
</evidence>
<evidence type="ECO:0000313" key="12">
    <source>
        <dbReference type="Proteomes" id="UP000663854"/>
    </source>
</evidence>
<keyword evidence="6" id="KW-0675">Receptor</keyword>
<evidence type="ECO:0000256" key="3">
    <source>
        <dbReference type="ARBA" id="ARBA00022989"/>
    </source>
</evidence>
<evidence type="ECO:0000256" key="5">
    <source>
        <dbReference type="ARBA" id="ARBA00023136"/>
    </source>
</evidence>
<dbReference type="EMBL" id="CAJNOH010000008">
    <property type="protein sequence ID" value="CAF0740033.1"/>
    <property type="molecule type" value="Genomic_DNA"/>
</dbReference>
<evidence type="ECO:0000256" key="6">
    <source>
        <dbReference type="ARBA" id="ARBA00023170"/>
    </source>
</evidence>
<evidence type="ECO:0000313" key="11">
    <source>
        <dbReference type="EMBL" id="CAF0886711.1"/>
    </source>
</evidence>
<sequence length="364" mass="40909">MSIDYSLFANVSASVPAIWHYSTGLVSLLCLICGTLSNGIVLFIFIKDPNLRQPRNFFIINLAITDLGLLLSNNTLHVIASFKKQWIFGQIGCNLYAICGGVFGLGSVTTMAAISITRLVAVIRPLSSLTLSSQFTIKCLIYSWIYGSIWIMPPLFGWSRFVFEGFGTTCTFDYFSRGYWDKLFILTLVTGGFLIPLSIILLSYKFILIKLNRRSRRLTYRNSDEQNLQLRSRQSNVYSFQSANSVTDTRKQSETVTICEANGENQIVRNSYLTEARARRTVLYICAIFCIAWGPYALTAVLSQFGFDRFITPYTTAMLGLFTKTAACVNPLIYALSSVTFRQQLRSLMNSFYTCGQTSHSLSS</sequence>
<feature type="transmembrane region" description="Helical" evidence="8">
    <location>
        <begin position="141"/>
        <end position="163"/>
    </location>
</feature>
<dbReference type="AlphaFoldDB" id="A0A813NSV4"/>
<feature type="transmembrane region" description="Helical" evidence="8">
    <location>
        <begin position="58"/>
        <end position="80"/>
    </location>
</feature>
<keyword evidence="3 8" id="KW-1133">Transmembrane helix</keyword>
<feature type="transmembrane region" description="Helical" evidence="8">
    <location>
        <begin position="314"/>
        <end position="336"/>
    </location>
</feature>
<dbReference type="PRINTS" id="PR00237">
    <property type="entry name" value="GPCRRHODOPSN"/>
</dbReference>
<keyword evidence="7" id="KW-0807">Transducer</keyword>
<name>A0A813NSV4_9BILA</name>
<dbReference type="Gene3D" id="1.20.1070.10">
    <property type="entry name" value="Rhodopsin 7-helix transmembrane proteins"/>
    <property type="match status" value="1"/>
</dbReference>
<dbReference type="Proteomes" id="UP000663870">
    <property type="component" value="Unassembled WGS sequence"/>
</dbReference>
<evidence type="ECO:0000256" key="2">
    <source>
        <dbReference type="ARBA" id="ARBA00022692"/>
    </source>
</evidence>
<dbReference type="GO" id="GO:0004930">
    <property type="term" value="F:G protein-coupled receptor activity"/>
    <property type="evidence" value="ECO:0007669"/>
    <property type="project" value="UniProtKB-KW"/>
</dbReference>
<feature type="transmembrane region" description="Helical" evidence="8">
    <location>
        <begin position="282"/>
        <end position="302"/>
    </location>
</feature>
<evidence type="ECO:0000256" key="8">
    <source>
        <dbReference type="SAM" id="Phobius"/>
    </source>
</evidence>
<dbReference type="SUPFAM" id="SSF81321">
    <property type="entry name" value="Family A G protein-coupled receptor-like"/>
    <property type="match status" value="1"/>
</dbReference>
<evidence type="ECO:0000259" key="9">
    <source>
        <dbReference type="PROSITE" id="PS50262"/>
    </source>
</evidence>
<comment type="subcellular location">
    <subcellularLocation>
        <location evidence="1">Membrane</location>
        <topology evidence="1">Multi-pass membrane protein</topology>
    </subcellularLocation>
</comment>
<proteinExistence type="predicted"/>
<feature type="transmembrane region" description="Helical" evidence="8">
    <location>
        <begin position="95"/>
        <end position="120"/>
    </location>
</feature>
<feature type="transmembrane region" description="Helical" evidence="8">
    <location>
        <begin position="183"/>
        <end position="207"/>
    </location>
</feature>